<dbReference type="EMBL" id="QFFZ01000004">
    <property type="protein sequence ID" value="TEB13024.1"/>
    <property type="molecule type" value="Genomic_DNA"/>
</dbReference>
<dbReference type="SMART" id="SM00028">
    <property type="entry name" value="TPR"/>
    <property type="match status" value="3"/>
</dbReference>
<evidence type="ECO:0000313" key="4">
    <source>
        <dbReference type="Proteomes" id="UP000297597"/>
    </source>
</evidence>
<keyword evidence="2" id="KW-0472">Membrane</keyword>
<protein>
    <submittedName>
        <fullName evidence="3">Lipopolysaccharide assembly protein B</fullName>
    </submittedName>
</protein>
<feature type="repeat" description="TPR" evidence="1">
    <location>
        <begin position="66"/>
        <end position="99"/>
    </location>
</feature>
<comment type="caution">
    <text evidence="3">The sequence shown here is derived from an EMBL/GenBank/DDBJ whole genome shotgun (WGS) entry which is preliminary data.</text>
</comment>
<name>A0A4Y7RVJ7_9FIRM</name>
<dbReference type="AlphaFoldDB" id="A0A4Y7RVJ7"/>
<feature type="transmembrane region" description="Helical" evidence="2">
    <location>
        <begin position="6"/>
        <end position="31"/>
    </location>
</feature>
<gene>
    <name evidence="3" type="primary">lapB</name>
    <name evidence="3" type="ORF">Pmgp_00662</name>
</gene>
<dbReference type="Gene3D" id="1.25.40.10">
    <property type="entry name" value="Tetratricopeptide repeat domain"/>
    <property type="match status" value="1"/>
</dbReference>
<dbReference type="PROSITE" id="PS50005">
    <property type="entry name" value="TPR"/>
    <property type="match status" value="1"/>
</dbReference>
<accession>A0A4Y7RVJ7</accession>
<dbReference type="Pfam" id="PF12895">
    <property type="entry name" value="ANAPC3"/>
    <property type="match status" value="1"/>
</dbReference>
<proteinExistence type="predicted"/>
<evidence type="ECO:0000256" key="2">
    <source>
        <dbReference type="SAM" id="Phobius"/>
    </source>
</evidence>
<evidence type="ECO:0000313" key="3">
    <source>
        <dbReference type="EMBL" id="TEB13024.1"/>
    </source>
</evidence>
<dbReference type="Proteomes" id="UP000297597">
    <property type="component" value="Unassembled WGS sequence"/>
</dbReference>
<keyword evidence="1" id="KW-0802">TPR repeat</keyword>
<keyword evidence="2" id="KW-1133">Transmembrane helix</keyword>
<organism evidence="3 4">
    <name type="scientific">Pelotomaculum propionicicum</name>
    <dbReference type="NCBI Taxonomy" id="258475"/>
    <lineage>
        <taxon>Bacteria</taxon>
        <taxon>Bacillati</taxon>
        <taxon>Bacillota</taxon>
        <taxon>Clostridia</taxon>
        <taxon>Eubacteriales</taxon>
        <taxon>Desulfotomaculaceae</taxon>
        <taxon>Pelotomaculum</taxon>
    </lineage>
</organism>
<dbReference type="Pfam" id="PF13174">
    <property type="entry name" value="TPR_6"/>
    <property type="match status" value="1"/>
</dbReference>
<dbReference type="RefSeq" id="WP_134212540.1">
    <property type="nucleotide sequence ID" value="NZ_QFFZ01000004.1"/>
</dbReference>
<reference evidence="3 4" key="1">
    <citation type="journal article" date="2018" name="Environ. Microbiol.">
        <title>Novel energy conservation strategies and behaviour of Pelotomaculum schinkii driving syntrophic propionate catabolism.</title>
        <authorList>
            <person name="Hidalgo-Ahumada C.A.P."/>
            <person name="Nobu M.K."/>
            <person name="Narihiro T."/>
            <person name="Tamaki H."/>
            <person name="Liu W.T."/>
            <person name="Kamagata Y."/>
            <person name="Stams A.J.M."/>
            <person name="Imachi H."/>
            <person name="Sousa D.Z."/>
        </authorList>
    </citation>
    <scope>NUCLEOTIDE SEQUENCE [LARGE SCALE GENOMIC DNA]</scope>
    <source>
        <strain evidence="3 4">MGP</strain>
    </source>
</reference>
<evidence type="ECO:0000256" key="1">
    <source>
        <dbReference type="PROSITE-ProRule" id="PRU00339"/>
    </source>
</evidence>
<dbReference type="SUPFAM" id="SSF48452">
    <property type="entry name" value="TPR-like"/>
    <property type="match status" value="1"/>
</dbReference>
<dbReference type="OrthoDB" id="2658060at2"/>
<keyword evidence="4" id="KW-1185">Reference proteome</keyword>
<keyword evidence="2" id="KW-0812">Transmembrane</keyword>
<sequence length="225" mass="25757">MKFFGLYVLLSILTRNPLLALVILLLVFLFAEHRFIGILPDVFQPWRRAGRVAQLKREISVNPANAEAYLELGEVYFRQGKYSQAASFLENAAAKMGGHPLFHLYLGASYYYLGRVEEGKSEIEKAIAANPKVSQGEPYLYLAAISLDQKQPAETVEYIFQQLMLYGSPRVFYQAGKVFLQAGDQQRARQLFRETIDNYEACRGALRRVYRKWAFLSRISLLSIK</sequence>
<dbReference type="InterPro" id="IPR019734">
    <property type="entry name" value="TPR_rpt"/>
</dbReference>
<dbReference type="InterPro" id="IPR011990">
    <property type="entry name" value="TPR-like_helical_dom_sf"/>
</dbReference>
<dbReference type="PROSITE" id="PS50293">
    <property type="entry name" value="TPR_REGION"/>
    <property type="match status" value="1"/>
</dbReference>